<gene>
    <name evidence="9 10 11 12" type="primary">LOC106168948</name>
</gene>
<comment type="subcellular location">
    <subcellularLocation>
        <location evidence="1">Membrane</location>
        <topology evidence="1">Multi-pass membrane protein</topology>
    </subcellularLocation>
</comment>
<feature type="transmembrane region" description="Helical" evidence="6">
    <location>
        <begin position="114"/>
        <end position="137"/>
    </location>
</feature>
<dbReference type="Proteomes" id="UP000085678">
    <property type="component" value="Unplaced"/>
</dbReference>
<dbReference type="InterPro" id="IPR008253">
    <property type="entry name" value="Marvel"/>
</dbReference>
<evidence type="ECO:0000259" key="7">
    <source>
        <dbReference type="PROSITE" id="PS51225"/>
    </source>
</evidence>
<dbReference type="InterPro" id="IPR050578">
    <property type="entry name" value="MARVEL-CKLF_proteins"/>
</dbReference>
<reference evidence="9 10" key="1">
    <citation type="submission" date="2025-04" db="UniProtKB">
        <authorList>
            <consortium name="RefSeq"/>
        </authorList>
    </citation>
    <scope>IDENTIFICATION</scope>
    <source>
        <tissue evidence="9 10">Gonads</tissue>
    </source>
</reference>
<dbReference type="AlphaFoldDB" id="A0A1S3IZN6"/>
<keyword evidence="4 5" id="KW-0472">Membrane</keyword>
<dbReference type="PANTHER" id="PTHR22776">
    <property type="entry name" value="MARVEL-CONTAINING POTENTIAL LIPID RAFT-ASSOCIATED PROTEIN"/>
    <property type="match status" value="1"/>
</dbReference>
<dbReference type="RefSeq" id="XP_013403662.1">
    <property type="nucleotide sequence ID" value="XM_013548208.1"/>
</dbReference>
<keyword evidence="8" id="KW-1185">Reference proteome</keyword>
<dbReference type="RefSeq" id="XP_013403663.1">
    <property type="nucleotide sequence ID" value="XM_013548209.1"/>
</dbReference>
<dbReference type="KEGG" id="lak:106168948"/>
<evidence type="ECO:0000313" key="11">
    <source>
        <dbReference type="RefSeq" id="XP_013403662.1"/>
    </source>
</evidence>
<proteinExistence type="predicted"/>
<accession>A0A1S3IZN6</accession>
<protein>
    <submittedName>
        <fullName evidence="9 10">CKLF-like MARVEL transmembrane domain-containing protein 4</fullName>
    </submittedName>
</protein>
<evidence type="ECO:0000256" key="1">
    <source>
        <dbReference type="ARBA" id="ARBA00004141"/>
    </source>
</evidence>
<sequence>MSTTQTTTTTIMPSEDPGYIRSVPGILKIVEIILCLVVFICVIIAPGYGGSGWVWFIAISAFITTLILLIFHVVGLISRLPGPWMLIEFIYYIVIAVFFLIAFIIAAVGCRYGYASIIATAIFCFASCAVFGVDTYFQFQAWRTSQTTTISTGPA</sequence>
<evidence type="ECO:0000256" key="6">
    <source>
        <dbReference type="SAM" id="Phobius"/>
    </source>
</evidence>
<evidence type="ECO:0000256" key="4">
    <source>
        <dbReference type="ARBA" id="ARBA00023136"/>
    </source>
</evidence>
<evidence type="ECO:0000313" key="10">
    <source>
        <dbReference type="RefSeq" id="XP_013403661.1"/>
    </source>
</evidence>
<name>A0A1S3IZN6_LINAN</name>
<dbReference type="PANTHER" id="PTHR22776:SF49">
    <property type="entry name" value="MARVEL DOMAIN-CONTAINING PROTEIN"/>
    <property type="match status" value="1"/>
</dbReference>
<dbReference type="Pfam" id="PF01284">
    <property type="entry name" value="MARVEL"/>
    <property type="match status" value="1"/>
</dbReference>
<dbReference type="GeneID" id="106168948"/>
<feature type="domain" description="MARVEL" evidence="7">
    <location>
        <begin position="19"/>
        <end position="143"/>
    </location>
</feature>
<evidence type="ECO:0000256" key="2">
    <source>
        <dbReference type="ARBA" id="ARBA00022692"/>
    </source>
</evidence>
<dbReference type="GO" id="GO:0016020">
    <property type="term" value="C:membrane"/>
    <property type="evidence" value="ECO:0007669"/>
    <property type="project" value="UniProtKB-SubCell"/>
</dbReference>
<organism evidence="8 11">
    <name type="scientific">Lingula anatina</name>
    <name type="common">Brachiopod</name>
    <name type="synonym">Lingula unguis</name>
    <dbReference type="NCBI Taxonomy" id="7574"/>
    <lineage>
        <taxon>Eukaryota</taxon>
        <taxon>Metazoa</taxon>
        <taxon>Spiralia</taxon>
        <taxon>Lophotrochozoa</taxon>
        <taxon>Brachiopoda</taxon>
        <taxon>Linguliformea</taxon>
        <taxon>Lingulata</taxon>
        <taxon>Lingulida</taxon>
        <taxon>Linguloidea</taxon>
        <taxon>Lingulidae</taxon>
        <taxon>Lingula</taxon>
    </lineage>
</organism>
<feature type="transmembrane region" description="Helical" evidence="6">
    <location>
        <begin position="89"/>
        <end position="108"/>
    </location>
</feature>
<feature type="transmembrane region" description="Helical" evidence="6">
    <location>
        <begin position="29"/>
        <end position="48"/>
    </location>
</feature>
<evidence type="ECO:0000256" key="5">
    <source>
        <dbReference type="PROSITE-ProRule" id="PRU00581"/>
    </source>
</evidence>
<dbReference type="RefSeq" id="XP_013403660.1">
    <property type="nucleotide sequence ID" value="XM_013548206.1"/>
</dbReference>
<dbReference type="OrthoDB" id="10028364at2759"/>
<keyword evidence="2 5" id="KW-0812">Transmembrane</keyword>
<feature type="transmembrane region" description="Helical" evidence="6">
    <location>
        <begin position="54"/>
        <end position="77"/>
    </location>
</feature>
<evidence type="ECO:0000313" key="12">
    <source>
        <dbReference type="RefSeq" id="XP_013403663.1"/>
    </source>
</evidence>
<evidence type="ECO:0000256" key="3">
    <source>
        <dbReference type="ARBA" id="ARBA00022989"/>
    </source>
</evidence>
<keyword evidence="3 6" id="KW-1133">Transmembrane helix</keyword>
<evidence type="ECO:0000313" key="9">
    <source>
        <dbReference type="RefSeq" id="XP_013403660.1"/>
    </source>
</evidence>
<dbReference type="PROSITE" id="PS51225">
    <property type="entry name" value="MARVEL"/>
    <property type="match status" value="1"/>
</dbReference>
<dbReference type="RefSeq" id="XP_013403661.1">
    <property type="nucleotide sequence ID" value="XM_013548207.1"/>
</dbReference>
<evidence type="ECO:0000313" key="8">
    <source>
        <dbReference type="Proteomes" id="UP000085678"/>
    </source>
</evidence>